<dbReference type="GO" id="GO:0016020">
    <property type="term" value="C:membrane"/>
    <property type="evidence" value="ECO:0007669"/>
    <property type="project" value="GOC"/>
</dbReference>
<evidence type="ECO:0000313" key="2">
    <source>
        <dbReference type="EMBL" id="KAK5579393.1"/>
    </source>
</evidence>
<gene>
    <name evidence="2" type="ORF">RB653_009076</name>
</gene>
<dbReference type="PANTHER" id="PTHR28026">
    <property type="entry name" value="DUF962 DOMAIN PROTEIN (AFU_ORTHOLOGUE AFUA_8G05310)"/>
    <property type="match status" value="1"/>
</dbReference>
<dbReference type="AlphaFoldDB" id="A0AAN7UDN6"/>
<reference evidence="2 3" key="1">
    <citation type="submission" date="2023-11" db="EMBL/GenBank/DDBJ databases">
        <title>Dfirmibasis_genome.</title>
        <authorList>
            <person name="Edelbroek B."/>
            <person name="Kjellin J."/>
            <person name="Jerlstrom-Hultqvist J."/>
            <person name="Soderbom F."/>
        </authorList>
    </citation>
    <scope>NUCLEOTIDE SEQUENCE [LARGE SCALE GENOMIC DNA]</scope>
    <source>
        <strain evidence="2 3">TNS-C-14</strain>
    </source>
</reference>
<keyword evidence="1" id="KW-0472">Membrane</keyword>
<evidence type="ECO:0000313" key="3">
    <source>
        <dbReference type="Proteomes" id="UP001344447"/>
    </source>
</evidence>
<feature type="transmembrane region" description="Helical" evidence="1">
    <location>
        <begin position="144"/>
        <end position="163"/>
    </location>
</feature>
<organism evidence="2 3">
    <name type="scientific">Dictyostelium firmibasis</name>
    <dbReference type="NCBI Taxonomy" id="79012"/>
    <lineage>
        <taxon>Eukaryota</taxon>
        <taxon>Amoebozoa</taxon>
        <taxon>Evosea</taxon>
        <taxon>Eumycetozoa</taxon>
        <taxon>Dictyostelia</taxon>
        <taxon>Dictyosteliales</taxon>
        <taxon>Dictyosteliaceae</taxon>
        <taxon>Dictyostelium</taxon>
    </lineage>
</organism>
<keyword evidence="1" id="KW-0812">Transmembrane</keyword>
<comment type="caution">
    <text evidence="2">The sequence shown here is derived from an EMBL/GenBank/DDBJ whole genome shotgun (WGS) entry which is preliminary data.</text>
</comment>
<evidence type="ECO:0000256" key="1">
    <source>
        <dbReference type="SAM" id="Phobius"/>
    </source>
</evidence>
<proteinExistence type="predicted"/>
<keyword evidence="1" id="KW-1133">Transmembrane helix</keyword>
<dbReference type="Proteomes" id="UP001344447">
    <property type="component" value="Unassembled WGS sequence"/>
</dbReference>
<accession>A0AAN7UDN6</accession>
<dbReference type="PANTHER" id="PTHR28026:SF2">
    <property type="entry name" value="DUF962 DOMAIN-CONTAINING PROTEIN"/>
    <property type="match status" value="1"/>
</dbReference>
<dbReference type="InterPro" id="IPR009305">
    <property type="entry name" value="Mpo1-like"/>
</dbReference>
<sequence>MGNHRLFNLKEAYSLYAIHHSNHINKIIHILFIPCTLFGSFILINNLGGDYLEPIKKVINLSTIFAVLLCAYVCYLDTKIGLITSAWILMTNYLANTKIEDIGLSRASSDGVKLLAIALVVLLLGHLIFEGVSHTFSLPAEPLAMFVVPLFITYEVLFMLGYCKETETLVYTQINTHFAEAALLKKIKSLEY</sequence>
<name>A0AAN7UDN6_9MYCE</name>
<dbReference type="GO" id="GO:0046521">
    <property type="term" value="P:sphingoid catabolic process"/>
    <property type="evidence" value="ECO:0007669"/>
    <property type="project" value="TreeGrafter"/>
</dbReference>
<evidence type="ECO:0008006" key="4">
    <source>
        <dbReference type="Google" id="ProtNLM"/>
    </source>
</evidence>
<feature type="transmembrane region" description="Helical" evidence="1">
    <location>
        <begin position="64"/>
        <end position="90"/>
    </location>
</feature>
<feature type="transmembrane region" description="Helical" evidence="1">
    <location>
        <begin position="111"/>
        <end position="129"/>
    </location>
</feature>
<dbReference type="GO" id="GO:0005783">
    <property type="term" value="C:endoplasmic reticulum"/>
    <property type="evidence" value="ECO:0007669"/>
    <property type="project" value="TreeGrafter"/>
</dbReference>
<protein>
    <recommendedName>
        <fullName evidence="4">DUF962 domain-containing protein</fullName>
    </recommendedName>
</protein>
<keyword evidence="3" id="KW-1185">Reference proteome</keyword>
<feature type="transmembrane region" description="Helical" evidence="1">
    <location>
        <begin position="27"/>
        <end position="44"/>
    </location>
</feature>
<dbReference type="EMBL" id="JAVFKY010000003">
    <property type="protein sequence ID" value="KAK5579393.1"/>
    <property type="molecule type" value="Genomic_DNA"/>
</dbReference>